<proteinExistence type="predicted"/>
<organism evidence="2 3">
    <name type="scientific">Luethyella okanaganae</name>
    <dbReference type="NCBI Taxonomy" id="69372"/>
    <lineage>
        <taxon>Bacteria</taxon>
        <taxon>Bacillati</taxon>
        <taxon>Actinomycetota</taxon>
        <taxon>Actinomycetes</taxon>
        <taxon>Micrococcales</taxon>
        <taxon>Microbacteriaceae</taxon>
        <taxon>Luethyella</taxon>
    </lineage>
</organism>
<keyword evidence="3" id="KW-1185">Reference proteome</keyword>
<comment type="caution">
    <text evidence="2">The sequence shown here is derived from an EMBL/GenBank/DDBJ whole genome shotgun (WGS) entry which is preliminary data.</text>
</comment>
<keyword evidence="1" id="KW-0812">Transmembrane</keyword>
<name>A0ABW1VED1_9MICO</name>
<evidence type="ECO:0000313" key="3">
    <source>
        <dbReference type="Proteomes" id="UP001596306"/>
    </source>
</evidence>
<evidence type="ECO:0000256" key="1">
    <source>
        <dbReference type="SAM" id="Phobius"/>
    </source>
</evidence>
<reference evidence="3" key="1">
    <citation type="journal article" date="2019" name="Int. J. Syst. Evol. Microbiol.">
        <title>The Global Catalogue of Microorganisms (GCM) 10K type strain sequencing project: providing services to taxonomists for standard genome sequencing and annotation.</title>
        <authorList>
            <consortium name="The Broad Institute Genomics Platform"/>
            <consortium name="The Broad Institute Genome Sequencing Center for Infectious Disease"/>
            <person name="Wu L."/>
            <person name="Ma J."/>
        </authorList>
    </citation>
    <scope>NUCLEOTIDE SEQUENCE [LARGE SCALE GENOMIC DNA]</scope>
    <source>
        <strain evidence="3">CCUG 43304</strain>
    </source>
</reference>
<dbReference type="EMBL" id="JBHSTP010000001">
    <property type="protein sequence ID" value="MFC6355104.1"/>
    <property type="molecule type" value="Genomic_DNA"/>
</dbReference>
<sequence>MPFGAFGTAGEVSVSTAKNSFRKLTEHAGSIHTIEMGARQYVPALGRFLEVDPVEGGVTNNYDYPGDPINKTDLAGLSGDGGGGGVWGDLLAVAVSVAAVVGTAMAVAGCAATVVCAIAATVAIGVAAGVANYALTTRSAEYSWKGVRTAAVGGAATSLVGGSILRVAGPTLAVSSRLGVNSARLGNWTLGTRGIPKGGGSWNRSSFNTKFG</sequence>
<feature type="transmembrane region" description="Helical" evidence="1">
    <location>
        <begin position="86"/>
        <end position="106"/>
    </location>
</feature>
<protein>
    <submittedName>
        <fullName evidence="2">RHS repeat-associated core domain-containing protein</fullName>
    </submittedName>
</protein>
<dbReference type="RefSeq" id="WP_386727466.1">
    <property type="nucleotide sequence ID" value="NZ_JBHSTP010000001.1"/>
</dbReference>
<keyword evidence="1" id="KW-0472">Membrane</keyword>
<keyword evidence="1" id="KW-1133">Transmembrane helix</keyword>
<dbReference type="Proteomes" id="UP001596306">
    <property type="component" value="Unassembled WGS sequence"/>
</dbReference>
<gene>
    <name evidence="2" type="ORF">ACFQB0_03125</name>
</gene>
<accession>A0ABW1VED1</accession>
<evidence type="ECO:0000313" key="2">
    <source>
        <dbReference type="EMBL" id="MFC6355104.1"/>
    </source>
</evidence>
<dbReference type="Gene3D" id="2.180.10.10">
    <property type="entry name" value="RHS repeat-associated core"/>
    <property type="match status" value="1"/>
</dbReference>
<dbReference type="NCBIfam" id="TIGR03696">
    <property type="entry name" value="Rhs_assc_core"/>
    <property type="match status" value="1"/>
</dbReference>
<dbReference type="InterPro" id="IPR022385">
    <property type="entry name" value="Rhs_assc_core"/>
</dbReference>
<feature type="transmembrane region" description="Helical" evidence="1">
    <location>
        <begin position="112"/>
        <end position="135"/>
    </location>
</feature>